<evidence type="ECO:0000256" key="3">
    <source>
        <dbReference type="ARBA" id="ARBA00023125"/>
    </source>
</evidence>
<dbReference type="InterPro" id="IPR051054">
    <property type="entry name" value="SorC_transcr_regulators"/>
</dbReference>
<gene>
    <name evidence="7" type="ORF">H8B19_06550</name>
</gene>
<dbReference type="InterPro" id="IPR036388">
    <property type="entry name" value="WH-like_DNA-bd_sf"/>
</dbReference>
<dbReference type="InterPro" id="IPR007324">
    <property type="entry name" value="Sugar-bd_dom_put"/>
</dbReference>
<dbReference type="PANTHER" id="PTHR34294">
    <property type="entry name" value="TRANSCRIPTIONAL REGULATOR-RELATED"/>
    <property type="match status" value="1"/>
</dbReference>
<dbReference type="SUPFAM" id="SSF100950">
    <property type="entry name" value="NagB/RpiA/CoA transferase-like"/>
    <property type="match status" value="1"/>
</dbReference>
<dbReference type="Pfam" id="PF12802">
    <property type="entry name" value="MarR_2"/>
    <property type="match status" value="1"/>
</dbReference>
<evidence type="ECO:0000256" key="1">
    <source>
        <dbReference type="ARBA" id="ARBA00010466"/>
    </source>
</evidence>
<keyword evidence="4" id="KW-0804">Transcription</keyword>
<evidence type="ECO:0000259" key="5">
    <source>
        <dbReference type="Pfam" id="PF04198"/>
    </source>
</evidence>
<dbReference type="Proteomes" id="UP000601768">
    <property type="component" value="Unassembled WGS sequence"/>
</dbReference>
<dbReference type="Pfam" id="PF04198">
    <property type="entry name" value="Sugar-bind"/>
    <property type="match status" value="1"/>
</dbReference>
<evidence type="ECO:0000259" key="6">
    <source>
        <dbReference type="Pfam" id="PF12802"/>
    </source>
</evidence>
<keyword evidence="3" id="KW-0238">DNA-binding</keyword>
<proteinExistence type="inferred from homology"/>
<dbReference type="RefSeq" id="WP_186506003.1">
    <property type="nucleotide sequence ID" value="NZ_JACNEP010000004.1"/>
</dbReference>
<comment type="caution">
    <text evidence="7">The sequence shown here is derived from an EMBL/GenBank/DDBJ whole genome shotgun (WGS) entry which is preliminary data.</text>
</comment>
<sequence length="319" mass="34775">MSTLPTNDSRRLDDVARAGWLYHVAGNTQDDIAKKLGVSRQSVQRLVALAVSAGLIKVRLDHPIARCMELSHRIMDRFGLLNCEVVPSEPADPSSIIGLAQAGAAEMERYLKAPEPQIVAMGTGRVLRACAEELPPMDCQQHSIVSLIGNIMEDGSASAYDVVVRVADRVKAKYYPMPLPVFCPTAENKSLLLTQPHIQPIFDLGDKADATFVGIGNLGISSPLFLDGFVNEKEMQSLHDMGGVGEMLSWVFDRQGTIIDCDLNRRVSSKKLNQNSDKPVVAIAAGELKVHAIMGAMRSGLINKLITNEYTAELILRND</sequence>
<dbReference type="Gene3D" id="3.40.50.1360">
    <property type="match status" value="1"/>
</dbReference>
<keyword evidence="8" id="KW-1185">Reference proteome</keyword>
<feature type="domain" description="Sugar-binding" evidence="5">
    <location>
        <begin position="63"/>
        <end position="317"/>
    </location>
</feature>
<dbReference type="EMBL" id="JACNEP010000004">
    <property type="protein sequence ID" value="MBC3765529.1"/>
    <property type="molecule type" value="Genomic_DNA"/>
</dbReference>
<organism evidence="7 8">
    <name type="scientific">Neptunicella marina</name>
    <dbReference type="NCBI Taxonomy" id="2125989"/>
    <lineage>
        <taxon>Bacteria</taxon>
        <taxon>Pseudomonadati</taxon>
        <taxon>Pseudomonadota</taxon>
        <taxon>Gammaproteobacteria</taxon>
        <taxon>Alteromonadales</taxon>
        <taxon>Alteromonadaceae</taxon>
        <taxon>Neptunicella</taxon>
    </lineage>
</organism>
<reference evidence="7" key="2">
    <citation type="submission" date="2020-08" db="EMBL/GenBank/DDBJ databases">
        <authorList>
            <person name="Lai Q."/>
        </authorList>
    </citation>
    <scope>NUCLEOTIDE SEQUENCE</scope>
    <source>
        <strain evidence="7">S27-2</strain>
    </source>
</reference>
<evidence type="ECO:0000313" key="8">
    <source>
        <dbReference type="Proteomes" id="UP000601768"/>
    </source>
</evidence>
<comment type="similarity">
    <text evidence="1">Belongs to the SorC transcriptional regulatory family.</text>
</comment>
<feature type="domain" description="HTH marR-type" evidence="6">
    <location>
        <begin position="20"/>
        <end position="59"/>
    </location>
</feature>
<dbReference type="GO" id="GO:0030246">
    <property type="term" value="F:carbohydrate binding"/>
    <property type="evidence" value="ECO:0007669"/>
    <property type="project" value="InterPro"/>
</dbReference>
<protein>
    <submittedName>
        <fullName evidence="7">Sugar-binding transcriptional regulator</fullName>
    </submittedName>
</protein>
<dbReference type="GO" id="GO:0003700">
    <property type="term" value="F:DNA-binding transcription factor activity"/>
    <property type="evidence" value="ECO:0007669"/>
    <property type="project" value="InterPro"/>
</dbReference>
<dbReference type="InterPro" id="IPR037171">
    <property type="entry name" value="NagB/RpiA_transferase-like"/>
</dbReference>
<evidence type="ECO:0000256" key="2">
    <source>
        <dbReference type="ARBA" id="ARBA00023015"/>
    </source>
</evidence>
<keyword evidence="2" id="KW-0805">Transcription regulation</keyword>
<accession>A0A8J6ISD4</accession>
<dbReference type="PANTHER" id="PTHR34294:SF1">
    <property type="entry name" value="TRANSCRIPTIONAL REGULATOR LSRR"/>
    <property type="match status" value="1"/>
</dbReference>
<evidence type="ECO:0000256" key="4">
    <source>
        <dbReference type="ARBA" id="ARBA00023163"/>
    </source>
</evidence>
<evidence type="ECO:0000313" key="7">
    <source>
        <dbReference type="EMBL" id="MBC3765529.1"/>
    </source>
</evidence>
<dbReference type="InterPro" id="IPR000835">
    <property type="entry name" value="HTH_MarR-typ"/>
</dbReference>
<dbReference type="AlphaFoldDB" id="A0A8J6ISD4"/>
<reference evidence="7" key="1">
    <citation type="journal article" date="2018" name="Int. J. Syst. Evol. Microbiol.">
        <title>Neptunicella marina gen. nov., sp. nov., isolated from surface seawater.</title>
        <authorList>
            <person name="Liu X."/>
            <person name="Lai Q."/>
            <person name="Du Y."/>
            <person name="Zhang X."/>
            <person name="Liu Z."/>
            <person name="Sun F."/>
            <person name="Shao Z."/>
        </authorList>
    </citation>
    <scope>NUCLEOTIDE SEQUENCE</scope>
    <source>
        <strain evidence="7">S27-2</strain>
    </source>
</reference>
<name>A0A8J6ISD4_9ALTE</name>
<dbReference type="Gene3D" id="1.10.10.10">
    <property type="entry name" value="Winged helix-like DNA-binding domain superfamily/Winged helix DNA-binding domain"/>
    <property type="match status" value="1"/>
</dbReference>
<dbReference type="GO" id="GO:0003677">
    <property type="term" value="F:DNA binding"/>
    <property type="evidence" value="ECO:0007669"/>
    <property type="project" value="UniProtKB-KW"/>
</dbReference>